<evidence type="ECO:0000313" key="3">
    <source>
        <dbReference type="EMBL" id="GGB67406.1"/>
    </source>
</evidence>
<name>A0ABQ1JF77_9PROT</name>
<comment type="caution">
    <text evidence="3">The sequence shown here is derived from an EMBL/GenBank/DDBJ whole genome shotgun (WGS) entry which is preliminary data.</text>
</comment>
<dbReference type="InterPro" id="IPR018060">
    <property type="entry name" value="HTH_AraC"/>
</dbReference>
<dbReference type="PANTHER" id="PTHR47894:SF1">
    <property type="entry name" value="HTH-TYPE TRANSCRIPTIONAL REGULATOR VQSM"/>
    <property type="match status" value="1"/>
</dbReference>
<dbReference type="Proteomes" id="UP000628854">
    <property type="component" value="Unassembled WGS sequence"/>
</dbReference>
<gene>
    <name evidence="3" type="ORF">GCM10011503_15250</name>
</gene>
<dbReference type="SMART" id="SM00342">
    <property type="entry name" value="HTH_ARAC"/>
    <property type="match status" value="1"/>
</dbReference>
<keyword evidence="1" id="KW-0238">DNA-binding</keyword>
<reference evidence="4" key="1">
    <citation type="journal article" date="2019" name="Int. J. Syst. Evol. Microbiol.">
        <title>The Global Catalogue of Microorganisms (GCM) 10K type strain sequencing project: providing services to taxonomists for standard genome sequencing and annotation.</title>
        <authorList>
            <consortium name="The Broad Institute Genomics Platform"/>
            <consortium name="The Broad Institute Genome Sequencing Center for Infectious Disease"/>
            <person name="Wu L."/>
            <person name="Ma J."/>
        </authorList>
    </citation>
    <scope>NUCLEOTIDE SEQUENCE [LARGE SCALE GENOMIC DNA]</scope>
    <source>
        <strain evidence="4">CGMCC 1.15928</strain>
    </source>
</reference>
<dbReference type="Gene3D" id="1.10.10.60">
    <property type="entry name" value="Homeodomain-like"/>
    <property type="match status" value="1"/>
</dbReference>
<evidence type="ECO:0000259" key="2">
    <source>
        <dbReference type="SMART" id="SM00342"/>
    </source>
</evidence>
<dbReference type="EMBL" id="BMKF01000001">
    <property type="protein sequence ID" value="GGB67406.1"/>
    <property type="molecule type" value="Genomic_DNA"/>
</dbReference>
<evidence type="ECO:0000313" key="4">
    <source>
        <dbReference type="Proteomes" id="UP000628854"/>
    </source>
</evidence>
<evidence type="ECO:0000256" key="1">
    <source>
        <dbReference type="ARBA" id="ARBA00023125"/>
    </source>
</evidence>
<feature type="domain" description="HTH araC/xylS-type" evidence="2">
    <location>
        <begin position="262"/>
        <end position="343"/>
    </location>
</feature>
<proteinExistence type="predicted"/>
<keyword evidence="4" id="KW-1185">Reference proteome</keyword>
<protein>
    <recommendedName>
        <fullName evidence="2">HTH araC/xylS-type domain-containing protein</fullName>
    </recommendedName>
</protein>
<dbReference type="RefSeq" id="WP_084394711.1">
    <property type="nucleotide sequence ID" value="NZ_BMKF01000001.1"/>
</dbReference>
<sequence>MANMHTDFSDCAASMPYGWIGQTVEIAIESGIDVRPALVELGVGDPVSGISRNSVITPAVFILMCAMIINAVDDEMHGTAKSRMARGTANLVVKSTVGANCLQSAIETIIRFFSIVGNTYCQLRLDTQGDAAVLRIGSETSDPEVSAVVEEMFLSFIHMQLSHFLGFLLPATQFVTTSPDHPHLGSNHPYLVGKVKLGEITALQFPKAYLGFSKRIKVGDFPLVDCQLGWIERHAEMAAGDFSGALEDSLSGEIFRLLLSHDGTFEACCRQLRLDPADVRAGLWQEGQNFRSLRRAALIRRARPLLDDGISAEELAMELGYSDGRSVRRALKSATGISLRELRSLNVPAHHQTNHRVISRLIEEVQQQV</sequence>
<accession>A0ABQ1JF77</accession>
<dbReference type="PANTHER" id="PTHR47894">
    <property type="entry name" value="HTH-TYPE TRANSCRIPTIONAL REGULATOR GADX"/>
    <property type="match status" value="1"/>
</dbReference>
<organism evidence="3 4">
    <name type="scientific">Henriciella pelagia</name>
    <dbReference type="NCBI Taxonomy" id="1977912"/>
    <lineage>
        <taxon>Bacteria</taxon>
        <taxon>Pseudomonadati</taxon>
        <taxon>Pseudomonadota</taxon>
        <taxon>Alphaproteobacteria</taxon>
        <taxon>Hyphomonadales</taxon>
        <taxon>Hyphomonadaceae</taxon>
        <taxon>Henriciella</taxon>
    </lineage>
</organism>